<comment type="function">
    <text evidence="4">Binds to the 23S rRNA.</text>
</comment>
<comment type="subunit">
    <text evidence="4">Part of the 50S ribosomal subunit.</text>
</comment>
<feature type="domain" description="Large ribosomal subunit protein uL15/eL18" evidence="7">
    <location>
        <begin position="78"/>
        <end position="143"/>
    </location>
</feature>
<reference evidence="8 9" key="1">
    <citation type="journal article" date="2016" name="Nat. Commun.">
        <title>Thousands of microbial genomes shed light on interconnected biogeochemical processes in an aquifer system.</title>
        <authorList>
            <person name="Anantharaman K."/>
            <person name="Brown C.T."/>
            <person name="Hug L.A."/>
            <person name="Sharon I."/>
            <person name="Castelle C.J."/>
            <person name="Probst A.J."/>
            <person name="Thomas B.C."/>
            <person name="Singh A."/>
            <person name="Wilkins M.J."/>
            <person name="Karaoz U."/>
            <person name="Brodie E.L."/>
            <person name="Williams K.H."/>
            <person name="Hubbard S.S."/>
            <person name="Banfield J.F."/>
        </authorList>
    </citation>
    <scope>NUCLEOTIDE SEQUENCE [LARGE SCALE GENOMIC DNA]</scope>
</reference>
<protein>
    <recommendedName>
        <fullName evidence="4">Large ribosomal subunit protein uL15</fullName>
    </recommendedName>
</protein>
<gene>
    <name evidence="4" type="primary">rplO</name>
    <name evidence="8" type="ORF">A2373_01605</name>
</gene>
<keyword evidence="4" id="KW-0694">RNA-binding</keyword>
<dbReference type="GO" id="GO:0003735">
    <property type="term" value="F:structural constituent of ribosome"/>
    <property type="evidence" value="ECO:0007669"/>
    <property type="project" value="InterPro"/>
</dbReference>
<dbReference type="Proteomes" id="UP000176300">
    <property type="component" value="Unassembled WGS sequence"/>
</dbReference>
<evidence type="ECO:0000256" key="1">
    <source>
        <dbReference type="ARBA" id="ARBA00007320"/>
    </source>
</evidence>
<comment type="similarity">
    <text evidence="1 4 5">Belongs to the universal ribosomal protein uL15 family.</text>
</comment>
<dbReference type="EMBL" id="MFQS01000017">
    <property type="protein sequence ID" value="OGH83258.1"/>
    <property type="molecule type" value="Genomic_DNA"/>
</dbReference>
<name>A0A1F6NHE8_9BACT</name>
<evidence type="ECO:0000256" key="4">
    <source>
        <dbReference type="HAMAP-Rule" id="MF_01341"/>
    </source>
</evidence>
<dbReference type="AlphaFoldDB" id="A0A1F6NHE8"/>
<feature type="compositionally biased region" description="Basic residues" evidence="6">
    <location>
        <begin position="10"/>
        <end position="20"/>
    </location>
</feature>
<dbReference type="GO" id="GO:0006412">
    <property type="term" value="P:translation"/>
    <property type="evidence" value="ECO:0007669"/>
    <property type="project" value="UniProtKB-UniRule"/>
</dbReference>
<evidence type="ECO:0000313" key="9">
    <source>
        <dbReference type="Proteomes" id="UP000176300"/>
    </source>
</evidence>
<dbReference type="InterPro" id="IPR021131">
    <property type="entry name" value="Ribosomal_uL15/eL18"/>
</dbReference>
<dbReference type="PANTHER" id="PTHR12934">
    <property type="entry name" value="50S RIBOSOMAL PROTEIN L15"/>
    <property type="match status" value="1"/>
</dbReference>
<dbReference type="Pfam" id="PF00828">
    <property type="entry name" value="Ribosomal_L27A"/>
    <property type="match status" value="1"/>
</dbReference>
<feature type="region of interest" description="Disordered" evidence="6">
    <location>
        <begin position="1"/>
        <end position="48"/>
    </location>
</feature>
<dbReference type="GO" id="GO:0022625">
    <property type="term" value="C:cytosolic large ribosomal subunit"/>
    <property type="evidence" value="ECO:0007669"/>
    <property type="project" value="TreeGrafter"/>
</dbReference>
<evidence type="ECO:0000259" key="7">
    <source>
        <dbReference type="Pfam" id="PF00828"/>
    </source>
</evidence>
<evidence type="ECO:0000256" key="3">
    <source>
        <dbReference type="ARBA" id="ARBA00023274"/>
    </source>
</evidence>
<dbReference type="PROSITE" id="PS00475">
    <property type="entry name" value="RIBOSOMAL_L15"/>
    <property type="match status" value="1"/>
</dbReference>
<dbReference type="PANTHER" id="PTHR12934:SF11">
    <property type="entry name" value="LARGE RIBOSOMAL SUBUNIT PROTEIN UL15M"/>
    <property type="match status" value="1"/>
</dbReference>
<accession>A0A1F6NHE8</accession>
<dbReference type="SUPFAM" id="SSF52080">
    <property type="entry name" value="Ribosomal proteins L15p and L18e"/>
    <property type="match status" value="1"/>
</dbReference>
<evidence type="ECO:0000256" key="2">
    <source>
        <dbReference type="ARBA" id="ARBA00022980"/>
    </source>
</evidence>
<dbReference type="STRING" id="1798697.A2373_01605"/>
<dbReference type="InterPro" id="IPR001196">
    <property type="entry name" value="Ribosomal_uL15_CS"/>
</dbReference>
<keyword evidence="2 4" id="KW-0689">Ribosomal protein</keyword>
<sequence>MNLHTIKPAHGSRKRSKRVGRGNASQKGTTAGRGMKGQKARSGGKKGLAVKGFKKSFQKVPKVRGFRSQKPKKQTVTLSILERIAKNGDVVTPRYLNKKGVIDNSQSGVKVVATGELKKKITLSGCVASKKAVEAIEKAGGKLEF</sequence>
<proteinExistence type="inferred from homology"/>
<dbReference type="GO" id="GO:0019843">
    <property type="term" value="F:rRNA binding"/>
    <property type="evidence" value="ECO:0007669"/>
    <property type="project" value="UniProtKB-UniRule"/>
</dbReference>
<dbReference type="HAMAP" id="MF_01341">
    <property type="entry name" value="Ribosomal_uL15"/>
    <property type="match status" value="1"/>
</dbReference>
<organism evidence="8 9">
    <name type="scientific">Candidatus Magasanikbacteria bacterium RIFOXYB1_FULL_40_15</name>
    <dbReference type="NCBI Taxonomy" id="1798697"/>
    <lineage>
        <taxon>Bacteria</taxon>
        <taxon>Candidatus Magasanikiibacteriota</taxon>
    </lineage>
</organism>
<dbReference type="InterPro" id="IPR030878">
    <property type="entry name" value="Ribosomal_uL15"/>
</dbReference>
<comment type="caution">
    <text evidence="8">The sequence shown here is derived from an EMBL/GenBank/DDBJ whole genome shotgun (WGS) entry which is preliminary data.</text>
</comment>
<evidence type="ECO:0000256" key="6">
    <source>
        <dbReference type="SAM" id="MobiDB-lite"/>
    </source>
</evidence>
<dbReference type="Gene3D" id="3.100.10.10">
    <property type="match status" value="1"/>
</dbReference>
<evidence type="ECO:0000256" key="5">
    <source>
        <dbReference type="RuleBase" id="RU003888"/>
    </source>
</evidence>
<evidence type="ECO:0000313" key="8">
    <source>
        <dbReference type="EMBL" id="OGH83258.1"/>
    </source>
</evidence>
<keyword evidence="4" id="KW-0699">rRNA-binding</keyword>
<dbReference type="InterPro" id="IPR005749">
    <property type="entry name" value="Ribosomal_uL15_bac-type"/>
</dbReference>
<dbReference type="InterPro" id="IPR036227">
    <property type="entry name" value="Ribosomal_uL15/eL18_sf"/>
</dbReference>
<keyword evidence="3 4" id="KW-0687">Ribonucleoprotein</keyword>
<dbReference type="NCBIfam" id="TIGR01071">
    <property type="entry name" value="rplO_bact"/>
    <property type="match status" value="1"/>
</dbReference>